<protein>
    <submittedName>
        <fullName evidence="1">DUF2333 family protein</fullName>
    </submittedName>
</protein>
<proteinExistence type="predicted"/>
<accession>A0A3S0QS19</accession>
<evidence type="ECO:0000313" key="1">
    <source>
        <dbReference type="EMBL" id="RUA22906.1"/>
    </source>
</evidence>
<gene>
    <name evidence="1" type="ORF">DSL92_02905</name>
</gene>
<organism evidence="1">
    <name type="scientific">Billgrantia gudaonensis</name>
    <dbReference type="NCBI Taxonomy" id="376427"/>
    <lineage>
        <taxon>Bacteria</taxon>
        <taxon>Pseudomonadati</taxon>
        <taxon>Pseudomonadota</taxon>
        <taxon>Gammaproteobacteria</taxon>
        <taxon>Oceanospirillales</taxon>
        <taxon>Halomonadaceae</taxon>
        <taxon>Billgrantia</taxon>
    </lineage>
</organism>
<dbReference type="Pfam" id="PF10095">
    <property type="entry name" value="DUF2333"/>
    <property type="match status" value="1"/>
</dbReference>
<name>A0A3S0QS19_9GAMM</name>
<dbReference type="InterPro" id="IPR016936">
    <property type="entry name" value="UCP029693"/>
</dbReference>
<reference evidence="1" key="1">
    <citation type="submission" date="2018-12" db="EMBL/GenBank/DDBJ databases">
        <authorList>
            <person name="Jadhav K."/>
            <person name="Kushwaha B."/>
            <person name="Jadhav I."/>
        </authorList>
    </citation>
    <scope>NUCLEOTIDE SEQUENCE [LARGE SCALE GENOMIC DNA]</scope>
    <source>
        <strain evidence="1">SBS 10</strain>
    </source>
</reference>
<dbReference type="EMBL" id="RXHI01000007">
    <property type="protein sequence ID" value="RUA22906.1"/>
    <property type="molecule type" value="Genomic_DNA"/>
</dbReference>
<dbReference type="AlphaFoldDB" id="A0A3S0QS19"/>
<sequence>MTLVETLLDKPGGYLRNDVAPPGVWLDNMPAWSTACCCRSGNWPLHYRPCSMRREPTRCKPSLRHDSRDWLYPGTEKSLAQARDAPARLAALTQPGTGFAADGGGLAQWLDRVAVRLDTQTEPVGERRR</sequence>
<comment type="caution">
    <text evidence="1">The sequence shown here is derived from an EMBL/GenBank/DDBJ whole genome shotgun (WGS) entry which is preliminary data.</text>
</comment>